<protein>
    <submittedName>
        <fullName evidence="2">Uncharacterized protein</fullName>
    </submittedName>
</protein>
<evidence type="ECO:0000313" key="3">
    <source>
        <dbReference type="Proteomes" id="UP000596660"/>
    </source>
</evidence>
<feature type="region of interest" description="Disordered" evidence="1">
    <location>
        <begin position="87"/>
        <end position="109"/>
    </location>
</feature>
<evidence type="ECO:0000256" key="1">
    <source>
        <dbReference type="SAM" id="MobiDB-lite"/>
    </source>
</evidence>
<reference evidence="2" key="1">
    <citation type="journal article" date="2017" name="Nature">
        <title>The genome of Chenopodium quinoa.</title>
        <authorList>
            <person name="Jarvis D.E."/>
            <person name="Ho Y.S."/>
            <person name="Lightfoot D.J."/>
            <person name="Schmoeckel S.M."/>
            <person name="Li B."/>
            <person name="Borm T.J.A."/>
            <person name="Ohyanagi H."/>
            <person name="Mineta K."/>
            <person name="Michell C.T."/>
            <person name="Saber N."/>
            <person name="Kharbatia N.M."/>
            <person name="Rupper R.R."/>
            <person name="Sharp A.R."/>
            <person name="Dally N."/>
            <person name="Boughton B.A."/>
            <person name="Woo Y.H."/>
            <person name="Gao G."/>
            <person name="Schijlen E.G.W.M."/>
            <person name="Guo X."/>
            <person name="Momin A.A."/>
            <person name="Negrao S."/>
            <person name="Al-Babili S."/>
            <person name="Gehring C."/>
            <person name="Roessner U."/>
            <person name="Jung C."/>
            <person name="Murphy K."/>
            <person name="Arold S.T."/>
            <person name="Gojobori T."/>
            <person name="van der Linden C.G."/>
            <person name="van Loo E.N."/>
            <person name="Jellen E.N."/>
            <person name="Maughan P.J."/>
            <person name="Tester M."/>
        </authorList>
    </citation>
    <scope>NUCLEOTIDE SEQUENCE [LARGE SCALE GENOMIC DNA]</scope>
    <source>
        <strain evidence="2">cv. PI 614886</strain>
    </source>
</reference>
<sequence length="225" mass="25489">MKEAAPPKHYAFTTSSRKTSWQAYGTSSWFTDYSDTTVLHQPILFSDHAAIILSDIHDSELVKRPYRIENWSKKAVAATIAAAAPRDEAEPSISAAGPREEVAEEGEDSEDKRLLATSFRKWRNKIYRLKDLAGVWHHDFDHIASLSLEFYKDLYSVSDSATSRSSDWWESLQLPSVLSTQQGLDLSEFFGAGLKLLGLILYEVSPWSFGEFYFLLLTGFPHVFL</sequence>
<accession>A0A803MDD5</accession>
<reference evidence="2" key="2">
    <citation type="submission" date="2021-03" db="UniProtKB">
        <authorList>
            <consortium name="EnsemblPlants"/>
        </authorList>
    </citation>
    <scope>IDENTIFICATION</scope>
</reference>
<evidence type="ECO:0000313" key="2">
    <source>
        <dbReference type="EnsemblPlants" id="AUR62027478-RA:cds"/>
    </source>
</evidence>
<proteinExistence type="predicted"/>
<dbReference type="Proteomes" id="UP000596660">
    <property type="component" value="Unplaced"/>
</dbReference>
<name>A0A803MDD5_CHEQI</name>
<dbReference type="EnsemblPlants" id="AUR62027478-RA">
    <property type="protein sequence ID" value="AUR62027478-RA:cds"/>
    <property type="gene ID" value="AUR62027478"/>
</dbReference>
<keyword evidence="3" id="KW-1185">Reference proteome</keyword>
<dbReference type="Gramene" id="AUR62027478-RA">
    <property type="protein sequence ID" value="AUR62027478-RA:cds"/>
    <property type="gene ID" value="AUR62027478"/>
</dbReference>
<organism evidence="2 3">
    <name type="scientific">Chenopodium quinoa</name>
    <name type="common">Quinoa</name>
    <dbReference type="NCBI Taxonomy" id="63459"/>
    <lineage>
        <taxon>Eukaryota</taxon>
        <taxon>Viridiplantae</taxon>
        <taxon>Streptophyta</taxon>
        <taxon>Embryophyta</taxon>
        <taxon>Tracheophyta</taxon>
        <taxon>Spermatophyta</taxon>
        <taxon>Magnoliopsida</taxon>
        <taxon>eudicotyledons</taxon>
        <taxon>Gunneridae</taxon>
        <taxon>Pentapetalae</taxon>
        <taxon>Caryophyllales</taxon>
        <taxon>Chenopodiaceae</taxon>
        <taxon>Chenopodioideae</taxon>
        <taxon>Atripliceae</taxon>
        <taxon>Chenopodium</taxon>
    </lineage>
</organism>
<dbReference type="AlphaFoldDB" id="A0A803MDD5"/>